<evidence type="ECO:0000256" key="6">
    <source>
        <dbReference type="SAM" id="MobiDB-lite"/>
    </source>
</evidence>
<feature type="transmembrane region" description="Helical" evidence="7">
    <location>
        <begin position="163"/>
        <end position="183"/>
    </location>
</feature>
<evidence type="ECO:0000256" key="1">
    <source>
        <dbReference type="ARBA" id="ARBA00004141"/>
    </source>
</evidence>
<gene>
    <name evidence="9" type="ORF">NKR19_g9104</name>
</gene>
<comment type="similarity">
    <text evidence="5">Belongs to the SAT4 family.</text>
</comment>
<organism evidence="9 10">
    <name type="scientific">Coniochaeta hoffmannii</name>
    <dbReference type="NCBI Taxonomy" id="91930"/>
    <lineage>
        <taxon>Eukaryota</taxon>
        <taxon>Fungi</taxon>
        <taxon>Dikarya</taxon>
        <taxon>Ascomycota</taxon>
        <taxon>Pezizomycotina</taxon>
        <taxon>Sordariomycetes</taxon>
        <taxon>Sordariomycetidae</taxon>
        <taxon>Coniochaetales</taxon>
        <taxon>Coniochaetaceae</taxon>
        <taxon>Coniochaeta</taxon>
    </lineage>
</organism>
<evidence type="ECO:0000256" key="2">
    <source>
        <dbReference type="ARBA" id="ARBA00022692"/>
    </source>
</evidence>
<name>A0AA38VBP4_9PEZI</name>
<dbReference type="InterPro" id="IPR049326">
    <property type="entry name" value="Rhodopsin_dom_fungi"/>
</dbReference>
<sequence>MATVTPDVSRGPVLLSLSSVTASFAFATTAVRFILRRRSSSRIGPDDYAVAVASVVGLIGTIFSIVEGSMKTSSSALEFDVLGQPWLMMGATLSKISICLFFIRVLSARRWRILLMSLIFLMAIINLIFSMTVNLQCRPLEKLWNPQTDGSCWDPSVQLNFGYFQGAFSVFSWFFLSLFPVMLLRELDLQRHPRWPFYVLSGLSFAIGILATARTYETSQVGGLSVYTFDTLCAEILAVFEQNVGIVAANILPAGAYFSRNGARRSAARLLDDHQRGKTPSRAGSSARTITRVSSRASSSRRGGGGVSSTRSSLVDPKRSTTLIIEGPRRVSYDTSREVREYEMEARSIRSVRDSYGGPDAWPRGIIKTVSVEVVEEDNPDLQVPKATAGGAMARASDISMEQDWETMLRGGPATRHA</sequence>
<dbReference type="Proteomes" id="UP001174691">
    <property type="component" value="Unassembled WGS sequence"/>
</dbReference>
<evidence type="ECO:0000313" key="10">
    <source>
        <dbReference type="Proteomes" id="UP001174691"/>
    </source>
</evidence>
<keyword evidence="3 7" id="KW-1133">Transmembrane helix</keyword>
<feature type="transmembrane region" description="Helical" evidence="7">
    <location>
        <begin position="47"/>
        <end position="66"/>
    </location>
</feature>
<feature type="region of interest" description="Disordered" evidence="6">
    <location>
        <begin position="270"/>
        <end position="315"/>
    </location>
</feature>
<comment type="caution">
    <text evidence="9">The sequence shown here is derived from an EMBL/GenBank/DDBJ whole genome shotgun (WGS) entry which is preliminary data.</text>
</comment>
<feature type="domain" description="Rhodopsin" evidence="8">
    <location>
        <begin position="31"/>
        <end position="251"/>
    </location>
</feature>
<feature type="transmembrane region" description="Helical" evidence="7">
    <location>
        <begin position="236"/>
        <end position="259"/>
    </location>
</feature>
<evidence type="ECO:0000256" key="7">
    <source>
        <dbReference type="SAM" id="Phobius"/>
    </source>
</evidence>
<evidence type="ECO:0000256" key="4">
    <source>
        <dbReference type="ARBA" id="ARBA00023136"/>
    </source>
</evidence>
<keyword evidence="2 7" id="KW-0812">Transmembrane</keyword>
<reference evidence="9" key="1">
    <citation type="submission" date="2022-07" db="EMBL/GenBank/DDBJ databases">
        <title>Fungi with potential for degradation of polypropylene.</title>
        <authorList>
            <person name="Gostincar C."/>
        </authorList>
    </citation>
    <scope>NUCLEOTIDE SEQUENCE</scope>
    <source>
        <strain evidence="9">EXF-13287</strain>
    </source>
</reference>
<keyword evidence="4 7" id="KW-0472">Membrane</keyword>
<feature type="transmembrane region" description="Helical" evidence="7">
    <location>
        <begin position="195"/>
        <end position="216"/>
    </location>
</feature>
<accession>A0AA38VBP4</accession>
<dbReference type="Pfam" id="PF20684">
    <property type="entry name" value="Fung_rhodopsin"/>
    <property type="match status" value="1"/>
</dbReference>
<evidence type="ECO:0000256" key="5">
    <source>
        <dbReference type="ARBA" id="ARBA00038359"/>
    </source>
</evidence>
<dbReference type="GO" id="GO:0016020">
    <property type="term" value="C:membrane"/>
    <property type="evidence" value="ECO:0007669"/>
    <property type="project" value="UniProtKB-SubCell"/>
</dbReference>
<feature type="transmembrane region" description="Helical" evidence="7">
    <location>
        <begin position="113"/>
        <end position="133"/>
    </location>
</feature>
<feature type="transmembrane region" description="Helical" evidence="7">
    <location>
        <begin position="86"/>
        <end position="106"/>
    </location>
</feature>
<feature type="transmembrane region" description="Helical" evidence="7">
    <location>
        <begin position="12"/>
        <end position="35"/>
    </location>
</feature>
<dbReference type="PANTHER" id="PTHR33048:SF155">
    <property type="entry name" value="INTEGRAL MEMBRANE PROTEIN"/>
    <property type="match status" value="1"/>
</dbReference>
<proteinExistence type="inferred from homology"/>
<protein>
    <recommendedName>
        <fullName evidence="8">Rhodopsin domain-containing protein</fullName>
    </recommendedName>
</protein>
<dbReference type="InterPro" id="IPR052337">
    <property type="entry name" value="SAT4-like"/>
</dbReference>
<comment type="subcellular location">
    <subcellularLocation>
        <location evidence="1">Membrane</location>
        <topology evidence="1">Multi-pass membrane protein</topology>
    </subcellularLocation>
</comment>
<feature type="compositionally biased region" description="Low complexity" evidence="6">
    <location>
        <begin position="285"/>
        <end position="301"/>
    </location>
</feature>
<dbReference type="PANTHER" id="PTHR33048">
    <property type="entry name" value="PTH11-LIKE INTEGRAL MEMBRANE PROTEIN (AFU_ORTHOLOGUE AFUA_5G11245)"/>
    <property type="match status" value="1"/>
</dbReference>
<keyword evidence="10" id="KW-1185">Reference proteome</keyword>
<evidence type="ECO:0000313" key="9">
    <source>
        <dbReference type="EMBL" id="KAJ9133228.1"/>
    </source>
</evidence>
<dbReference type="AlphaFoldDB" id="A0AA38VBP4"/>
<evidence type="ECO:0000256" key="3">
    <source>
        <dbReference type="ARBA" id="ARBA00022989"/>
    </source>
</evidence>
<evidence type="ECO:0000259" key="8">
    <source>
        <dbReference type="Pfam" id="PF20684"/>
    </source>
</evidence>
<dbReference type="EMBL" id="JANBVN010000205">
    <property type="protein sequence ID" value="KAJ9133228.1"/>
    <property type="molecule type" value="Genomic_DNA"/>
</dbReference>